<name>A0A8H9IP63_9PSEU</name>
<evidence type="ECO:0000313" key="3">
    <source>
        <dbReference type="Proteomes" id="UP000658656"/>
    </source>
</evidence>
<dbReference type="EMBL" id="BNAV01000001">
    <property type="protein sequence ID" value="GHF32523.1"/>
    <property type="molecule type" value="Genomic_DNA"/>
</dbReference>
<proteinExistence type="predicted"/>
<keyword evidence="1" id="KW-0472">Membrane</keyword>
<evidence type="ECO:0000256" key="1">
    <source>
        <dbReference type="SAM" id="Phobius"/>
    </source>
</evidence>
<keyword evidence="1" id="KW-1133">Transmembrane helix</keyword>
<dbReference type="RefSeq" id="WP_183176832.1">
    <property type="nucleotide sequence ID" value="NZ_BNAV01000001.1"/>
</dbReference>
<keyword evidence="3" id="KW-1185">Reference proteome</keyword>
<dbReference type="AlphaFoldDB" id="A0A8H9IP63"/>
<evidence type="ECO:0000313" key="2">
    <source>
        <dbReference type="EMBL" id="GHF32523.1"/>
    </source>
</evidence>
<reference evidence="2" key="1">
    <citation type="journal article" date="2014" name="Int. J. Syst. Evol. Microbiol.">
        <title>Complete genome sequence of Corynebacterium casei LMG S-19264T (=DSM 44701T), isolated from a smear-ripened cheese.</title>
        <authorList>
            <consortium name="US DOE Joint Genome Institute (JGI-PGF)"/>
            <person name="Walter F."/>
            <person name="Albersmeier A."/>
            <person name="Kalinowski J."/>
            <person name="Ruckert C."/>
        </authorList>
    </citation>
    <scope>NUCLEOTIDE SEQUENCE</scope>
    <source>
        <strain evidence="2">CGMCC 4.7679</strain>
    </source>
</reference>
<reference evidence="2" key="2">
    <citation type="submission" date="2020-09" db="EMBL/GenBank/DDBJ databases">
        <authorList>
            <person name="Sun Q."/>
            <person name="Zhou Y."/>
        </authorList>
    </citation>
    <scope>NUCLEOTIDE SEQUENCE</scope>
    <source>
        <strain evidence="2">CGMCC 4.7679</strain>
    </source>
</reference>
<gene>
    <name evidence="2" type="ORF">GCM10017566_01360</name>
</gene>
<keyword evidence="1" id="KW-0812">Transmembrane</keyword>
<dbReference type="Proteomes" id="UP000658656">
    <property type="component" value="Unassembled WGS sequence"/>
</dbReference>
<sequence length="52" mass="5729">MLQTAGLDLLIAWGIYFGLLALLGFFVVRGGPRDALEQVQRDPDGEPRNGDR</sequence>
<protein>
    <submittedName>
        <fullName evidence="2">Uncharacterized protein</fullName>
    </submittedName>
</protein>
<accession>A0A8H9IP63</accession>
<feature type="transmembrane region" description="Helical" evidence="1">
    <location>
        <begin position="6"/>
        <end position="28"/>
    </location>
</feature>
<organism evidence="2 3">
    <name type="scientific">Amycolatopsis bartoniae</name>
    <dbReference type="NCBI Taxonomy" id="941986"/>
    <lineage>
        <taxon>Bacteria</taxon>
        <taxon>Bacillati</taxon>
        <taxon>Actinomycetota</taxon>
        <taxon>Actinomycetes</taxon>
        <taxon>Pseudonocardiales</taxon>
        <taxon>Pseudonocardiaceae</taxon>
        <taxon>Amycolatopsis</taxon>
    </lineage>
</organism>
<comment type="caution">
    <text evidence="2">The sequence shown here is derived from an EMBL/GenBank/DDBJ whole genome shotgun (WGS) entry which is preliminary data.</text>
</comment>